<protein>
    <submittedName>
        <fullName evidence="2">ANK_REP_REGION domain-containing protein</fullName>
    </submittedName>
</protein>
<dbReference type="Proteomes" id="UP000095283">
    <property type="component" value="Unplaced"/>
</dbReference>
<proteinExistence type="predicted"/>
<accession>A0A1I7WWT2</accession>
<keyword evidence="1" id="KW-1185">Reference proteome</keyword>
<name>A0A1I7WWT2_HETBA</name>
<organism evidence="1 2">
    <name type="scientific">Heterorhabditis bacteriophora</name>
    <name type="common">Entomopathogenic nematode worm</name>
    <dbReference type="NCBI Taxonomy" id="37862"/>
    <lineage>
        <taxon>Eukaryota</taxon>
        <taxon>Metazoa</taxon>
        <taxon>Ecdysozoa</taxon>
        <taxon>Nematoda</taxon>
        <taxon>Chromadorea</taxon>
        <taxon>Rhabditida</taxon>
        <taxon>Rhabditina</taxon>
        <taxon>Rhabditomorpha</taxon>
        <taxon>Strongyloidea</taxon>
        <taxon>Heterorhabditidae</taxon>
        <taxon>Heterorhabditis</taxon>
    </lineage>
</organism>
<dbReference type="AlphaFoldDB" id="A0A1I7WWT2"/>
<evidence type="ECO:0000313" key="2">
    <source>
        <dbReference type="WBParaSite" id="Hba_09616"/>
    </source>
</evidence>
<evidence type="ECO:0000313" key="1">
    <source>
        <dbReference type="Proteomes" id="UP000095283"/>
    </source>
</evidence>
<dbReference type="WBParaSite" id="Hba_09616">
    <property type="protein sequence ID" value="Hba_09616"/>
    <property type="gene ID" value="Hba_09616"/>
</dbReference>
<reference evidence="2" key="1">
    <citation type="submission" date="2016-11" db="UniProtKB">
        <authorList>
            <consortium name="WormBaseParasite"/>
        </authorList>
    </citation>
    <scope>IDENTIFICATION</scope>
</reference>
<sequence>MKQNNRGVLTAIDHNGFTCAHIAAMKVRNSLKILYHKYNFKNSETTINVVEYFSLLSASVCGKGNDNEPLQEFILQSPAPIDTAVKLSALYRFAVICQYINED</sequence>